<gene>
    <name evidence="2" type="ORF">C7446_2949</name>
</gene>
<organism evidence="2 3">
    <name type="scientific">Kushneria sinocarnis</name>
    <dbReference type="NCBI Taxonomy" id="595502"/>
    <lineage>
        <taxon>Bacteria</taxon>
        <taxon>Pseudomonadati</taxon>
        <taxon>Pseudomonadota</taxon>
        <taxon>Gammaproteobacteria</taxon>
        <taxon>Oceanospirillales</taxon>
        <taxon>Halomonadaceae</taxon>
        <taxon>Kushneria</taxon>
    </lineage>
</organism>
<evidence type="ECO:0000313" key="2">
    <source>
        <dbReference type="EMBL" id="RKQ96357.1"/>
    </source>
</evidence>
<dbReference type="EMBL" id="RBIN01000009">
    <property type="protein sequence ID" value="RKQ96357.1"/>
    <property type="molecule type" value="Genomic_DNA"/>
</dbReference>
<sequence length="384" mass="39647">MSLGVLVSQPVLADKSAALKRAEAAASQVDLSDSLHNSSDRQSRSLFLGDKPLTHEFEISKQGRYRIEAGGFPGASGAYEVHGVLKNADGVALEQADGNERTNGIAMTETLAPGQYTVTISGRSRGPARDGHQSVTVRVVNLDNQQGLGDQNRVERLAPAGAVAAADRDGQDGQPPRLAPQATSAGIGASQRSASQVTSPSPLPASPGPSGEALERTVAGSADRTSAGTSTTGSQPPAIASSEHAGQPTQASDAASGGTTPPPSSSSSEASSGQDNVTPMQQRVLRDLSIREKGEVLKFEVMQPGTVVVESSSFGANQGSYRLSAEVVNADGDVVASDSGQGLDGDFHIREQLQPGVYSIRVNGQKYGSARSGNDSYTLRVEQK</sequence>
<feature type="region of interest" description="Disordered" evidence="1">
    <location>
        <begin position="365"/>
        <end position="384"/>
    </location>
</feature>
<comment type="caution">
    <text evidence="2">The sequence shown here is derived from an EMBL/GenBank/DDBJ whole genome shotgun (WGS) entry which is preliminary data.</text>
</comment>
<evidence type="ECO:0000313" key="3">
    <source>
        <dbReference type="Proteomes" id="UP000281975"/>
    </source>
</evidence>
<dbReference type="Proteomes" id="UP000281975">
    <property type="component" value="Unassembled WGS sequence"/>
</dbReference>
<evidence type="ECO:0000256" key="1">
    <source>
        <dbReference type="SAM" id="MobiDB-lite"/>
    </source>
</evidence>
<dbReference type="OrthoDB" id="6181013at2"/>
<name>A0A420WTX3_9GAMM</name>
<feature type="compositionally biased region" description="Low complexity" evidence="1">
    <location>
        <begin position="254"/>
        <end position="273"/>
    </location>
</feature>
<keyword evidence="3" id="KW-1185">Reference proteome</keyword>
<dbReference type="AlphaFoldDB" id="A0A420WTX3"/>
<accession>A0A420WTX3</accession>
<feature type="region of interest" description="Disordered" evidence="1">
    <location>
        <begin position="162"/>
        <end position="279"/>
    </location>
</feature>
<dbReference type="Gene3D" id="2.60.120.380">
    <property type="match status" value="1"/>
</dbReference>
<proteinExistence type="predicted"/>
<reference evidence="2 3" key="1">
    <citation type="submission" date="2018-10" db="EMBL/GenBank/DDBJ databases">
        <title>Genomic Encyclopedia of Type Strains, Phase IV (KMG-IV): sequencing the most valuable type-strain genomes for metagenomic binning, comparative biology and taxonomic classification.</title>
        <authorList>
            <person name="Goeker M."/>
        </authorList>
    </citation>
    <scope>NUCLEOTIDE SEQUENCE [LARGE SCALE GENOMIC DNA]</scope>
    <source>
        <strain evidence="2 3">DSM 23229</strain>
    </source>
</reference>
<feature type="compositionally biased region" description="Polar residues" evidence="1">
    <location>
        <begin position="223"/>
        <end position="235"/>
    </location>
</feature>
<protein>
    <submittedName>
        <fullName evidence="2">Uncharacterized protein</fullName>
    </submittedName>
</protein>